<keyword evidence="9" id="KW-0325">Glycoprotein</keyword>
<evidence type="ECO:0000256" key="3">
    <source>
        <dbReference type="ARBA" id="ARBA00007200"/>
    </source>
</evidence>
<dbReference type="Proteomes" id="UP001642483">
    <property type="component" value="Unassembled WGS sequence"/>
</dbReference>
<dbReference type="SUPFAM" id="SSF47473">
    <property type="entry name" value="EF-hand"/>
    <property type="match status" value="1"/>
</dbReference>
<feature type="compositionally biased region" description="Polar residues" evidence="12">
    <location>
        <begin position="1"/>
        <end position="14"/>
    </location>
</feature>
<feature type="transmembrane region" description="Helical" evidence="13">
    <location>
        <begin position="131"/>
        <end position="156"/>
    </location>
</feature>
<dbReference type="InterPro" id="IPR003915">
    <property type="entry name" value="PKD_2"/>
</dbReference>
<dbReference type="Gene3D" id="1.10.238.10">
    <property type="entry name" value="EF-hand"/>
    <property type="match status" value="1"/>
</dbReference>
<keyword evidence="4" id="KW-0109">Calcium transport</keyword>
<gene>
    <name evidence="15" type="ORF">CVLEPA_LOCUS2872</name>
</gene>
<keyword evidence="4" id="KW-0107">Calcium channel</keyword>
<proteinExistence type="inferred from homology"/>
<keyword evidence="16" id="KW-1185">Reference proteome</keyword>
<dbReference type="EMBL" id="CAWYQH010000002">
    <property type="protein sequence ID" value="CAK8673089.1"/>
    <property type="molecule type" value="Genomic_DNA"/>
</dbReference>
<evidence type="ECO:0000256" key="10">
    <source>
        <dbReference type="ARBA" id="ARBA00023303"/>
    </source>
</evidence>
<evidence type="ECO:0000256" key="1">
    <source>
        <dbReference type="ARBA" id="ARBA00004541"/>
    </source>
</evidence>
<evidence type="ECO:0000313" key="16">
    <source>
        <dbReference type="Proteomes" id="UP001642483"/>
    </source>
</evidence>
<feature type="compositionally biased region" description="Acidic residues" evidence="12">
    <location>
        <begin position="739"/>
        <end position="748"/>
    </location>
</feature>
<dbReference type="Pfam" id="PF08016">
    <property type="entry name" value="PKD_channel"/>
    <property type="match status" value="1"/>
</dbReference>
<evidence type="ECO:0000256" key="5">
    <source>
        <dbReference type="ARBA" id="ARBA00022692"/>
    </source>
</evidence>
<evidence type="ECO:0000256" key="13">
    <source>
        <dbReference type="SAM" id="Phobius"/>
    </source>
</evidence>
<feature type="domain" description="EF-hand" evidence="14">
    <location>
        <begin position="629"/>
        <end position="664"/>
    </location>
</feature>
<feature type="compositionally biased region" description="Low complexity" evidence="12">
    <location>
        <begin position="860"/>
        <end position="878"/>
    </location>
</feature>
<dbReference type="Gene3D" id="1.20.5.340">
    <property type="match status" value="1"/>
</dbReference>
<organism evidence="15 16">
    <name type="scientific">Clavelina lepadiformis</name>
    <name type="common">Light-bulb sea squirt</name>
    <name type="synonym">Ascidia lepadiformis</name>
    <dbReference type="NCBI Taxonomy" id="159417"/>
    <lineage>
        <taxon>Eukaryota</taxon>
        <taxon>Metazoa</taxon>
        <taxon>Chordata</taxon>
        <taxon>Tunicata</taxon>
        <taxon>Ascidiacea</taxon>
        <taxon>Aplousobranchia</taxon>
        <taxon>Clavelinidae</taxon>
        <taxon>Clavelina</taxon>
    </lineage>
</organism>
<keyword evidence="6" id="KW-0106">Calcium</keyword>
<protein>
    <recommendedName>
        <fullName evidence="14">EF-hand domain-containing protein</fullName>
    </recommendedName>
</protein>
<dbReference type="PROSITE" id="PS50222">
    <property type="entry name" value="EF_HAND_2"/>
    <property type="match status" value="1"/>
</dbReference>
<keyword evidence="5 13" id="KW-0812">Transmembrane</keyword>
<evidence type="ECO:0000256" key="4">
    <source>
        <dbReference type="ARBA" id="ARBA00022673"/>
    </source>
</evidence>
<feature type="transmembrane region" description="Helical" evidence="13">
    <location>
        <begin position="379"/>
        <end position="397"/>
    </location>
</feature>
<dbReference type="InterPro" id="IPR011992">
    <property type="entry name" value="EF-hand-dom_pair"/>
</dbReference>
<keyword evidence="10" id="KW-0407">Ion channel</keyword>
<evidence type="ECO:0000313" key="15">
    <source>
        <dbReference type="EMBL" id="CAK8673089.1"/>
    </source>
</evidence>
<dbReference type="InterPro" id="IPR051223">
    <property type="entry name" value="Polycystin"/>
</dbReference>
<dbReference type="PROSITE" id="PS00018">
    <property type="entry name" value="EF_HAND_1"/>
    <property type="match status" value="1"/>
</dbReference>
<comment type="subcellular location">
    <subcellularLocation>
        <location evidence="2">Cell membrane</location>
        <topology evidence="2">Multi-pass membrane protein</topology>
    </subcellularLocation>
    <subcellularLocation>
        <location evidence="1">Cytoplasmic vesicle</location>
    </subcellularLocation>
</comment>
<feature type="region of interest" description="Disordered" evidence="12">
    <location>
        <begin position="842"/>
        <end position="889"/>
    </location>
</feature>
<name>A0ABP0F024_CLALP</name>
<comment type="caution">
    <text evidence="15">The sequence shown here is derived from an EMBL/GenBank/DDBJ whole genome shotgun (WGS) entry which is preliminary data.</text>
</comment>
<dbReference type="InterPro" id="IPR013122">
    <property type="entry name" value="PKD1_2_channel"/>
</dbReference>
<feature type="region of interest" description="Disordered" evidence="12">
    <location>
        <begin position="1"/>
        <end position="46"/>
    </location>
</feature>
<evidence type="ECO:0000256" key="6">
    <source>
        <dbReference type="ARBA" id="ARBA00022837"/>
    </source>
</evidence>
<dbReference type="Pfam" id="PF20519">
    <property type="entry name" value="Polycystin_dom"/>
    <property type="match status" value="1"/>
</dbReference>
<dbReference type="PRINTS" id="PR01433">
    <property type="entry name" value="POLYCYSTIN2"/>
</dbReference>
<dbReference type="Gene3D" id="1.10.287.70">
    <property type="match status" value="1"/>
</dbReference>
<keyword evidence="7 13" id="KW-1133">Transmembrane helix</keyword>
<feature type="transmembrane region" description="Helical" evidence="13">
    <location>
        <begin position="568"/>
        <end position="589"/>
    </location>
</feature>
<reference evidence="15 16" key="1">
    <citation type="submission" date="2024-02" db="EMBL/GenBank/DDBJ databases">
        <authorList>
            <person name="Daric V."/>
            <person name="Darras S."/>
        </authorList>
    </citation>
    <scope>NUCLEOTIDE SEQUENCE [LARGE SCALE GENOMIC DNA]</scope>
</reference>
<feature type="transmembrane region" description="Helical" evidence="13">
    <location>
        <begin position="409"/>
        <end position="435"/>
    </location>
</feature>
<evidence type="ECO:0000256" key="12">
    <source>
        <dbReference type="SAM" id="MobiDB-lite"/>
    </source>
</evidence>
<evidence type="ECO:0000256" key="8">
    <source>
        <dbReference type="ARBA" id="ARBA00023136"/>
    </source>
</evidence>
<dbReference type="SUPFAM" id="SSF81324">
    <property type="entry name" value="Voltage-gated potassium channels"/>
    <property type="match status" value="1"/>
</dbReference>
<accession>A0ABP0F024</accession>
<dbReference type="InterPro" id="IPR018247">
    <property type="entry name" value="EF_Hand_1_Ca_BS"/>
</dbReference>
<keyword evidence="8 13" id="KW-0472">Membrane</keyword>
<dbReference type="InterPro" id="IPR046791">
    <property type="entry name" value="Polycystin_dom"/>
</dbReference>
<dbReference type="PANTHER" id="PTHR10877">
    <property type="entry name" value="POLYCYSTIN FAMILY MEMBER"/>
    <property type="match status" value="1"/>
</dbReference>
<evidence type="ECO:0000256" key="7">
    <source>
        <dbReference type="ARBA" id="ARBA00022989"/>
    </source>
</evidence>
<feature type="transmembrane region" description="Helical" evidence="13">
    <location>
        <begin position="467"/>
        <end position="486"/>
    </location>
</feature>
<comment type="similarity">
    <text evidence="3">Belongs to the polycystin family.</text>
</comment>
<keyword evidence="10" id="KW-0813">Transport</keyword>
<dbReference type="InterPro" id="IPR002048">
    <property type="entry name" value="EF_hand_dom"/>
</dbReference>
<dbReference type="PANTHER" id="PTHR10877:SF183">
    <property type="entry name" value="AT14535P-RELATED"/>
    <property type="match status" value="1"/>
</dbReference>
<feature type="transmembrane region" description="Helical" evidence="13">
    <location>
        <begin position="506"/>
        <end position="528"/>
    </location>
</feature>
<sequence length="889" mass="102909">MSGSARISPTNLTPNDEYELDHISLGGRRPGSAESRNAWDNEAFDNTPGVTNTISTNYYDYDDRPAEMSSEVYVSTAGSHRHHDQDENEFRERKGIWTSVKKGLRGLWGTRQTEDTQKDRELYIRTTIRELIVYIFFLITLCILTFGMTSSTHFYYTKVMQELFIDGQFPETKNTFRGMNTMHDFWRFAEGPLMDGLFWETWYNNQNVSNEDLGYIYYENKLLGVARIRQLKVRKGSCEVHPDFAQEITACYDSYSKEKEDISPFGLENGTAWVYASEEDLDGSTHWGLLDFTYSGGGYYQDLLDTKASSLNLIEILKQNLWLDRGTRAVFVDFTVYNANINLFCVVRLVVEFPATGGAVPSWQFRTVKLIRYVTNYDYFLMACEVLYMLFILYYIVEEILEIKKHKCAYFKSVWNCLDILVIFLSLIAFAFNIYRTVKVNSLLETLLQNPRTYPDFEFLGFWQMQYNNMVAVVVFFAWIKIFKYISFNRTMTQLQSTLSRCSKDIAGFAVMFFIIFLAYAQLGYLVFGTQVEDFSTFPESIFTQFRIILGDFDFHELESANRVLGPIFFLTYVFFVFFVLLNMFLAIINDTYSEVKAEISMQKSEFQISDYIKKGYNKVLEKLSLKKDRIRDIQDAIHHADINHDRHLDWEEWRLDLKMRGIPDAEIEAVFAKYDQDGDMILNEDEQRKMHADLEKQKADLTNELDEIERDKNASIGRPPSARSKGAVSHVSCNDSANESDEDDDYDEERRANLKNVVSKDDFQILTRRVDRMEHSIGSIVSKIDAVIVKLEAMERAKLKRRETMGKLLDNITEDERNGRSDDEIHRDQMERLVREELERWDSDASITSSAHRSHRPLSGRSVTSSTSGSASGVRSRIAGATGTSSNA</sequence>
<evidence type="ECO:0000259" key="14">
    <source>
        <dbReference type="PROSITE" id="PS50222"/>
    </source>
</evidence>
<evidence type="ECO:0000256" key="11">
    <source>
        <dbReference type="ARBA" id="ARBA00023329"/>
    </source>
</evidence>
<evidence type="ECO:0000256" key="2">
    <source>
        <dbReference type="ARBA" id="ARBA00004651"/>
    </source>
</evidence>
<feature type="region of interest" description="Disordered" evidence="12">
    <location>
        <begin position="708"/>
        <end position="749"/>
    </location>
</feature>
<evidence type="ECO:0000256" key="9">
    <source>
        <dbReference type="ARBA" id="ARBA00023180"/>
    </source>
</evidence>
<keyword evidence="10" id="KW-0406">Ion transport</keyword>
<keyword evidence="11" id="KW-0968">Cytoplasmic vesicle</keyword>